<comment type="similarity">
    <text evidence="1 2">Belongs to the arylamine N-acetyltransferase family.</text>
</comment>
<dbReference type="Proteomes" id="UP000078558">
    <property type="component" value="Chromosome I"/>
</dbReference>
<evidence type="ECO:0000256" key="1">
    <source>
        <dbReference type="ARBA" id="ARBA00006547"/>
    </source>
</evidence>
<reference evidence="4 5" key="2">
    <citation type="submission" date="2017-08" db="EMBL/GenBank/DDBJ databases">
        <authorList>
            <person name="de Groot N.N."/>
        </authorList>
    </citation>
    <scope>NUCLEOTIDE SEQUENCE [LARGE SCALE GENOMIC DNA]</scope>
    <source>
        <strain evidence="4">Orrdi1</strain>
    </source>
</reference>
<dbReference type="InterPro" id="IPR001447">
    <property type="entry name" value="Arylamine_N-AcTrfase"/>
</dbReference>
<dbReference type="EMBL" id="LT907988">
    <property type="protein sequence ID" value="SOE52168.1"/>
    <property type="molecule type" value="Genomic_DNA"/>
</dbReference>
<gene>
    <name evidence="3" type="ORF">ODI_01299</name>
    <name evidence="4" type="ORF">ODI_R3968</name>
</gene>
<dbReference type="EMBL" id="FLRC01000022">
    <property type="protein sequence ID" value="SBT25672.1"/>
    <property type="molecule type" value="Genomic_DNA"/>
</dbReference>
<dbReference type="SUPFAM" id="SSF54001">
    <property type="entry name" value="Cysteine proteinases"/>
    <property type="match status" value="1"/>
</dbReference>
<dbReference type="Gene3D" id="2.40.128.150">
    <property type="entry name" value="Cysteine proteinases"/>
    <property type="match status" value="1"/>
</dbReference>
<dbReference type="GO" id="GO:0004060">
    <property type="term" value="F:arylamine N-acetyltransferase activity"/>
    <property type="evidence" value="ECO:0007669"/>
    <property type="project" value="UniProtKB-EC"/>
</dbReference>
<evidence type="ECO:0000313" key="5">
    <source>
        <dbReference type="Proteomes" id="UP000078558"/>
    </source>
</evidence>
<dbReference type="STRING" id="1851544.ODI_01299"/>
<name>A0A1C3K2E2_9BURK</name>
<keyword evidence="5" id="KW-1185">Reference proteome</keyword>
<dbReference type="InterPro" id="IPR038765">
    <property type="entry name" value="Papain-like_cys_pep_sf"/>
</dbReference>
<evidence type="ECO:0000313" key="3">
    <source>
        <dbReference type="EMBL" id="SBT25672.1"/>
    </source>
</evidence>
<dbReference type="PRINTS" id="PR01543">
    <property type="entry name" value="ANATRNSFRASE"/>
</dbReference>
<dbReference type="EC" id="2.3.1.5" evidence="3"/>
<dbReference type="Gene3D" id="3.30.2140.10">
    <property type="entry name" value="Arylamine N-acetyltransferase"/>
    <property type="match status" value="1"/>
</dbReference>
<keyword evidence="3" id="KW-0808">Transferase</keyword>
<dbReference type="AlphaFoldDB" id="A0A1C3K2E2"/>
<sequence>MMMTPSPEEDLILYLRRLGHGTPPAPTLSVLGGLQARHTQVFPFETLAALLRVPVRLDLPSLRNKLLREGRGGYCYELNLMFLWLLRALGYDARPLTGRVLLGEDTHTPPPRTHMLILVTLDQVRYAVDVGFGGMVPPTPLRLDETQAQATPLEPYRLEESGGGYLLQAQVGQAWRHLYAFDLLAQPAIDFEVGNWYVSTHPESPFLGQLLVARTGPGERHALRNGEYAHHRIGQPSERHTIKEVAALRALLTDVFGLAPPAHPGLDAALARVL</sequence>
<dbReference type="KEGG" id="odi:ODI_R3968"/>
<accession>A0A1C3K2E2</accession>
<organism evidence="3 5">
    <name type="scientific">Orrella dioscoreae</name>
    <dbReference type="NCBI Taxonomy" id="1851544"/>
    <lineage>
        <taxon>Bacteria</taxon>
        <taxon>Pseudomonadati</taxon>
        <taxon>Pseudomonadota</taxon>
        <taxon>Betaproteobacteria</taxon>
        <taxon>Burkholderiales</taxon>
        <taxon>Alcaligenaceae</taxon>
        <taxon>Orrella</taxon>
    </lineage>
</organism>
<dbReference type="PANTHER" id="PTHR11786:SF0">
    <property type="entry name" value="ARYLAMINE N-ACETYLTRANSFERASE 4-RELATED"/>
    <property type="match status" value="1"/>
</dbReference>
<protein>
    <submittedName>
        <fullName evidence="3">Arylamine N-acetyltransferase</fullName>
        <ecNumber evidence="3">2.3.1.5</ecNumber>
    </submittedName>
</protein>
<keyword evidence="3" id="KW-0012">Acyltransferase</keyword>
<dbReference type="PANTHER" id="PTHR11786">
    <property type="entry name" value="N-HYDROXYARYLAMINE O-ACETYLTRANSFERASE"/>
    <property type="match status" value="1"/>
</dbReference>
<proteinExistence type="inferred from homology"/>
<dbReference type="RefSeq" id="WP_197707116.1">
    <property type="nucleotide sequence ID" value="NZ_LT907988.1"/>
</dbReference>
<reference evidence="3 5" key="1">
    <citation type="submission" date="2016-06" db="EMBL/GenBank/DDBJ databases">
        <authorList>
            <person name="Kjaerup R.B."/>
            <person name="Dalgaard T.S."/>
            <person name="Juul-Madsen H.R."/>
        </authorList>
    </citation>
    <scope>NUCLEOTIDE SEQUENCE [LARGE SCALE GENOMIC DNA]</scope>
    <source>
        <strain evidence="3">Orrdi1</strain>
    </source>
</reference>
<dbReference type="Pfam" id="PF00797">
    <property type="entry name" value="Acetyltransf_2"/>
    <property type="match status" value="1"/>
</dbReference>
<evidence type="ECO:0000256" key="2">
    <source>
        <dbReference type="RuleBase" id="RU003452"/>
    </source>
</evidence>
<evidence type="ECO:0000313" key="4">
    <source>
        <dbReference type="EMBL" id="SOE52168.1"/>
    </source>
</evidence>